<organism evidence="4 5">
    <name type="scientific">Micromonospora pallida</name>
    <dbReference type="NCBI Taxonomy" id="145854"/>
    <lineage>
        <taxon>Bacteria</taxon>
        <taxon>Bacillati</taxon>
        <taxon>Actinomycetota</taxon>
        <taxon>Actinomycetes</taxon>
        <taxon>Micromonosporales</taxon>
        <taxon>Micromonosporaceae</taxon>
        <taxon>Micromonospora</taxon>
    </lineage>
</organism>
<evidence type="ECO:0000313" key="4">
    <source>
        <dbReference type="EMBL" id="SCL43357.1"/>
    </source>
</evidence>
<accession>A0A1C6TP39</accession>
<dbReference type="AlphaFoldDB" id="A0A1C6TP39"/>
<feature type="region of interest" description="Disordered" evidence="1">
    <location>
        <begin position="1"/>
        <end position="28"/>
    </location>
</feature>
<dbReference type="EMBL" id="FMHW01000002">
    <property type="protein sequence ID" value="SCL42157.1"/>
    <property type="molecule type" value="Genomic_DNA"/>
</dbReference>
<keyword evidence="2" id="KW-0812">Transmembrane</keyword>
<feature type="transmembrane region" description="Helical" evidence="2">
    <location>
        <begin position="66"/>
        <end position="87"/>
    </location>
</feature>
<sequence>MPETPTTIRDAVQAARTQQETYRSRGPGPGSTRCLIATIIATPMIWATLVWAAVLWHDQPVTVAHLVWVGSASTSVIAAAIMAATWIMRRDSARQHDEMLIAMDVVCSRSLTHAEAVGDTVDRLAAALPGGGKVTQIR</sequence>
<evidence type="ECO:0000256" key="2">
    <source>
        <dbReference type="SAM" id="Phobius"/>
    </source>
</evidence>
<evidence type="ECO:0000313" key="3">
    <source>
        <dbReference type="EMBL" id="SCL42157.1"/>
    </source>
</evidence>
<evidence type="ECO:0000313" key="5">
    <source>
        <dbReference type="Proteomes" id="UP000198959"/>
    </source>
</evidence>
<dbReference type="Proteomes" id="UP000198959">
    <property type="component" value="Unassembled WGS sequence"/>
</dbReference>
<keyword evidence="2" id="KW-0472">Membrane</keyword>
<keyword evidence="5" id="KW-1185">Reference proteome</keyword>
<name>A0A1C6TP39_9ACTN</name>
<reference evidence="5" key="2">
    <citation type="submission" date="2016-06" db="EMBL/GenBank/DDBJ databases">
        <authorList>
            <person name="Varghese N."/>
            <person name="Submissions Spin"/>
        </authorList>
    </citation>
    <scope>NUCLEOTIDE SEQUENCE [LARGE SCALE GENOMIC DNA]</scope>
    <source>
        <strain evidence="5">DSM 43817</strain>
    </source>
</reference>
<proteinExistence type="predicted"/>
<reference evidence="4" key="1">
    <citation type="submission" date="2016-06" db="EMBL/GenBank/DDBJ databases">
        <authorList>
            <person name="Kjaerup R.B."/>
            <person name="Dalgaard T.S."/>
            <person name="Juul-Madsen H.R."/>
        </authorList>
    </citation>
    <scope>NUCLEOTIDE SEQUENCE [LARGE SCALE GENOMIC DNA]</scope>
    <source>
        <strain evidence="4">DSM 43817</strain>
    </source>
</reference>
<gene>
    <name evidence="3" type="ORF">GA0074692_6685</name>
    <name evidence="4" type="ORF">GA0074692_6840</name>
</gene>
<keyword evidence="2" id="KW-1133">Transmembrane helix</keyword>
<protein>
    <submittedName>
        <fullName evidence="4">Uncharacterized protein</fullName>
    </submittedName>
</protein>
<dbReference type="EMBL" id="FMHW01000004">
    <property type="protein sequence ID" value="SCL43357.1"/>
    <property type="molecule type" value="Genomic_DNA"/>
</dbReference>
<feature type="transmembrane region" description="Helical" evidence="2">
    <location>
        <begin position="34"/>
        <end position="54"/>
    </location>
</feature>
<evidence type="ECO:0000256" key="1">
    <source>
        <dbReference type="SAM" id="MobiDB-lite"/>
    </source>
</evidence>